<evidence type="ECO:0000313" key="2">
    <source>
        <dbReference type="EMBL" id="KAK3276569.1"/>
    </source>
</evidence>
<evidence type="ECO:0000313" key="3">
    <source>
        <dbReference type="Proteomes" id="UP001190700"/>
    </source>
</evidence>
<comment type="caution">
    <text evidence="2">The sequence shown here is derived from an EMBL/GenBank/DDBJ whole genome shotgun (WGS) entry which is preliminary data.</text>
</comment>
<feature type="transmembrane region" description="Helical" evidence="1">
    <location>
        <begin position="229"/>
        <end position="248"/>
    </location>
</feature>
<feature type="transmembrane region" description="Helical" evidence="1">
    <location>
        <begin position="326"/>
        <end position="346"/>
    </location>
</feature>
<gene>
    <name evidence="2" type="ORF">CYMTET_15368</name>
</gene>
<proteinExistence type="predicted"/>
<keyword evidence="1" id="KW-1133">Transmembrane helix</keyword>
<protein>
    <submittedName>
        <fullName evidence="2">Uncharacterized protein</fullName>
    </submittedName>
</protein>
<organism evidence="2 3">
    <name type="scientific">Cymbomonas tetramitiformis</name>
    <dbReference type="NCBI Taxonomy" id="36881"/>
    <lineage>
        <taxon>Eukaryota</taxon>
        <taxon>Viridiplantae</taxon>
        <taxon>Chlorophyta</taxon>
        <taxon>Pyramimonadophyceae</taxon>
        <taxon>Pyramimonadales</taxon>
        <taxon>Pyramimonadaceae</taxon>
        <taxon>Cymbomonas</taxon>
    </lineage>
</organism>
<feature type="transmembrane region" description="Helical" evidence="1">
    <location>
        <begin position="64"/>
        <end position="87"/>
    </location>
</feature>
<accession>A0AAE0GE62</accession>
<feature type="transmembrane region" description="Helical" evidence="1">
    <location>
        <begin position="260"/>
        <end position="279"/>
    </location>
</feature>
<keyword evidence="1" id="KW-0812">Transmembrane</keyword>
<dbReference type="EMBL" id="LGRX02006489">
    <property type="protein sequence ID" value="KAK3276569.1"/>
    <property type="molecule type" value="Genomic_DNA"/>
</dbReference>
<sequence length="365" mass="41725">MYRKGASPTAIFVTVVTGSEGRLAGIHAQARALWLPAVDSDAGSIEHIGLTIFFPALSDNDKLWLWYGTLLLLVVIFIPLFTVYCWHKTGKASDGYERWLKYLAVPLVFECAWRSVFPSLYLQRYAFWDTMLNSIIVDRTFACIGELTWACQYTLVLRHIDTELTGGMRWTQTLAWLSVALAAFGECASYYNTATENELYAPKRSFMQWRCRLVVPLGRAQLKWCAIEIWLWAFSWVCLFPSAVYLFFKCPGKVFGSSAKLYLFILSLAVVGAASYDFLVDGPMYMSRYHADQKAHKKYMKFLEGLEDAAERRVVTRSYADWDEDMTWMLLYFTLAPLTASLMMFAPRVPTSKCIEAKLLQVPLV</sequence>
<evidence type="ECO:0000256" key="1">
    <source>
        <dbReference type="SAM" id="Phobius"/>
    </source>
</evidence>
<dbReference type="AlphaFoldDB" id="A0AAE0GE62"/>
<name>A0AAE0GE62_9CHLO</name>
<reference evidence="2 3" key="1">
    <citation type="journal article" date="2015" name="Genome Biol. Evol.">
        <title>Comparative Genomics of a Bacterivorous Green Alga Reveals Evolutionary Causalities and Consequences of Phago-Mixotrophic Mode of Nutrition.</title>
        <authorList>
            <person name="Burns J.A."/>
            <person name="Paasch A."/>
            <person name="Narechania A."/>
            <person name="Kim E."/>
        </authorList>
    </citation>
    <scope>NUCLEOTIDE SEQUENCE [LARGE SCALE GENOMIC DNA]</scope>
    <source>
        <strain evidence="2 3">PLY_AMNH</strain>
    </source>
</reference>
<keyword evidence="1" id="KW-0472">Membrane</keyword>
<keyword evidence="3" id="KW-1185">Reference proteome</keyword>
<feature type="transmembrane region" description="Helical" evidence="1">
    <location>
        <begin position="99"/>
        <end position="122"/>
    </location>
</feature>
<dbReference type="Proteomes" id="UP001190700">
    <property type="component" value="Unassembled WGS sequence"/>
</dbReference>